<dbReference type="OrthoDB" id="4337906at2"/>
<dbReference type="GO" id="GO:0004803">
    <property type="term" value="F:transposase activity"/>
    <property type="evidence" value="ECO:0007669"/>
    <property type="project" value="InterPro"/>
</dbReference>
<dbReference type="InterPro" id="IPR002513">
    <property type="entry name" value="Tn3_Tnp_DDE_dom"/>
</dbReference>
<organism evidence="2 3">
    <name type="scientific">Acrocarpospora pleiomorpha</name>
    <dbReference type="NCBI Taxonomy" id="90975"/>
    <lineage>
        <taxon>Bacteria</taxon>
        <taxon>Bacillati</taxon>
        <taxon>Actinomycetota</taxon>
        <taxon>Actinomycetes</taxon>
        <taxon>Streptosporangiales</taxon>
        <taxon>Streptosporangiaceae</taxon>
        <taxon>Acrocarpospora</taxon>
    </lineage>
</organism>
<dbReference type="Proteomes" id="UP000377595">
    <property type="component" value="Unassembled WGS sequence"/>
</dbReference>
<comment type="caution">
    <text evidence="2">The sequence shown here is derived from an EMBL/GenBank/DDBJ whole genome shotgun (WGS) entry which is preliminary data.</text>
</comment>
<evidence type="ECO:0000313" key="3">
    <source>
        <dbReference type="Proteomes" id="UP000377595"/>
    </source>
</evidence>
<dbReference type="GO" id="GO:0006313">
    <property type="term" value="P:DNA transposition"/>
    <property type="evidence" value="ECO:0007669"/>
    <property type="project" value="InterPro"/>
</dbReference>
<gene>
    <name evidence="2" type="ORF">Aple_003710</name>
</gene>
<evidence type="ECO:0000259" key="1">
    <source>
        <dbReference type="Pfam" id="PF01526"/>
    </source>
</evidence>
<accession>A0A5M3X9Z0</accession>
<dbReference type="Pfam" id="PF01526">
    <property type="entry name" value="DDE_Tnp_Tn3"/>
    <property type="match status" value="1"/>
</dbReference>
<proteinExistence type="predicted"/>
<dbReference type="AlphaFoldDB" id="A0A5M3X9Z0"/>
<name>A0A5M3X9Z0_9ACTN</name>
<reference evidence="2 3" key="1">
    <citation type="submission" date="2019-10" db="EMBL/GenBank/DDBJ databases">
        <title>Whole genome shotgun sequence of Acrocarpospora pleiomorpha NBRC 16267.</title>
        <authorList>
            <person name="Ichikawa N."/>
            <person name="Kimura A."/>
            <person name="Kitahashi Y."/>
            <person name="Komaki H."/>
            <person name="Oguchi A."/>
        </authorList>
    </citation>
    <scope>NUCLEOTIDE SEQUENCE [LARGE SCALE GENOMIC DNA]</scope>
    <source>
        <strain evidence="2 3">NBRC 16267</strain>
    </source>
</reference>
<protein>
    <recommendedName>
        <fullName evidence="1">Tn3 transposase DDE domain-containing protein</fullName>
    </recommendedName>
</protein>
<keyword evidence="3" id="KW-1185">Reference proteome</keyword>
<dbReference type="EMBL" id="BLAF01000004">
    <property type="protein sequence ID" value="GES17476.1"/>
    <property type="molecule type" value="Genomic_DNA"/>
</dbReference>
<feature type="domain" description="Tn3 transposase DDE" evidence="1">
    <location>
        <begin position="1"/>
        <end position="350"/>
    </location>
</feature>
<sequence>MNVGYRPIAKKGVPALERSRLSHVFQNYFRPETLSLANVPLVQRQAGLRLAQAWGGGLVAAVDGMRFVVPVPSVFARPNRKFFGSKRGMTWLNAINDQGVGRGAKVVSGTVRDSLHMVDVIFGLDGGELPEIVVSDTGSYSDIVFGLLELLGISYRPALADLPDQKGWRISPDADYGPLNTFARGKIDLRKIRRNWDDILRVVASIYTGTVRAYDVITMLQRDGHPTALGEAIAAYGRIFKSLHILAYIDVDETYRRDIKHIRNLQEGRHDLARRICHGRKGELHHRYERGLENQLGVLGLVLNCVVLWTTVYLDAAVAQLKAQGYPVREQDMARLSPFVRQHLGVRGTYSFLLPDLAPGAIRDLRDPDASHDGDDED</sequence>
<evidence type="ECO:0000313" key="2">
    <source>
        <dbReference type="EMBL" id="GES17476.1"/>
    </source>
</evidence>